<comment type="similarity">
    <text evidence="2">Belongs to the histidine acid phosphatase family.</text>
</comment>
<dbReference type="InterPro" id="IPR050645">
    <property type="entry name" value="Histidine_acid_phosphatase"/>
</dbReference>
<evidence type="ECO:0000313" key="9">
    <source>
        <dbReference type="EMBL" id="PAV77731.1"/>
    </source>
</evidence>
<dbReference type="InterPro" id="IPR033379">
    <property type="entry name" value="Acid_Pase_AS"/>
</dbReference>
<dbReference type="PANTHER" id="PTHR11567:SF211">
    <property type="entry name" value="PROSTATIC ACID PHOSPHATASE"/>
    <property type="match status" value="1"/>
</dbReference>
<dbReference type="Gene3D" id="3.40.50.1240">
    <property type="entry name" value="Phosphoglycerate mutase-like"/>
    <property type="match status" value="1"/>
</dbReference>
<evidence type="ECO:0000256" key="7">
    <source>
        <dbReference type="ARBA" id="ARBA00023180"/>
    </source>
</evidence>
<keyword evidence="5" id="KW-0378">Hydrolase</keyword>
<proteinExistence type="inferred from homology"/>
<dbReference type="PROSITE" id="PS00616">
    <property type="entry name" value="HIS_ACID_PHOSPHAT_1"/>
    <property type="match status" value="1"/>
</dbReference>
<evidence type="ECO:0000256" key="8">
    <source>
        <dbReference type="SAM" id="SignalP"/>
    </source>
</evidence>
<organism evidence="9 10">
    <name type="scientific">Diploscapter pachys</name>
    <dbReference type="NCBI Taxonomy" id="2018661"/>
    <lineage>
        <taxon>Eukaryota</taxon>
        <taxon>Metazoa</taxon>
        <taxon>Ecdysozoa</taxon>
        <taxon>Nematoda</taxon>
        <taxon>Chromadorea</taxon>
        <taxon>Rhabditida</taxon>
        <taxon>Rhabditina</taxon>
        <taxon>Rhabditomorpha</taxon>
        <taxon>Rhabditoidea</taxon>
        <taxon>Rhabditidae</taxon>
        <taxon>Diploscapter</taxon>
    </lineage>
</organism>
<protein>
    <recommendedName>
        <fullName evidence="3">acid phosphatase</fullName>
        <ecNumber evidence="3">3.1.3.2</ecNumber>
    </recommendedName>
</protein>
<dbReference type="InterPro" id="IPR000560">
    <property type="entry name" value="His_Pase_clade-2"/>
</dbReference>
<dbReference type="AlphaFoldDB" id="A0A2A2KUV3"/>
<comment type="caution">
    <text evidence="9">The sequence shown here is derived from an EMBL/GenBank/DDBJ whole genome shotgun (WGS) entry which is preliminary data.</text>
</comment>
<evidence type="ECO:0000256" key="3">
    <source>
        <dbReference type="ARBA" id="ARBA00012646"/>
    </source>
</evidence>
<feature type="chain" id="PRO_5012403792" description="acid phosphatase" evidence="8">
    <location>
        <begin position="17"/>
        <end position="395"/>
    </location>
</feature>
<evidence type="ECO:0000256" key="6">
    <source>
        <dbReference type="ARBA" id="ARBA00023157"/>
    </source>
</evidence>
<dbReference type="CDD" id="cd07061">
    <property type="entry name" value="HP_HAP_like"/>
    <property type="match status" value="1"/>
</dbReference>
<sequence length="395" mass="44900">MYLQFLLFWFIGLSSASNELLQVHVVYRHGARAPVQDFLSAESADHFYRGIGSLSDTGVKQSKKLGEVLRNRYVNSSFLDSRLIPDEILFRSSAADRVLMSAAIVGQAMFPLPPAIHSTPLEEDLLLYDRNIHCPVVLKEMVKTYNIPSNYTDRYKERKINGVIDAILARVMSNSTKLNAERMEHIDTLLVEAINLLGGSGPYHNVKWIRINAGQLFHEINSLMRQKIACFKKNDTEGCSNLRKFYTYGTHDIKMAGFLDIMGTMEAALGVGGFPEPGSSVIFELWMIDDKPKIKAKRIKRNDFSNNFGYGPFGIGPSNGGFDSFGFYRDKFYNSGLPPLYTHAAYRNYYHEISFHKNRYGQPAPTDFETLQQERFGPYYNGVWGYADQSPHWFG</sequence>
<comment type="catalytic activity">
    <reaction evidence="1">
        <text>a phosphate monoester + H2O = an alcohol + phosphate</text>
        <dbReference type="Rhea" id="RHEA:15017"/>
        <dbReference type="ChEBI" id="CHEBI:15377"/>
        <dbReference type="ChEBI" id="CHEBI:30879"/>
        <dbReference type="ChEBI" id="CHEBI:43474"/>
        <dbReference type="ChEBI" id="CHEBI:67140"/>
        <dbReference type="EC" id="3.1.3.2"/>
    </reaction>
</comment>
<evidence type="ECO:0000256" key="1">
    <source>
        <dbReference type="ARBA" id="ARBA00000032"/>
    </source>
</evidence>
<evidence type="ECO:0000256" key="4">
    <source>
        <dbReference type="ARBA" id="ARBA00022729"/>
    </source>
</evidence>
<dbReference type="OrthoDB" id="5835795at2759"/>
<keyword evidence="10" id="KW-1185">Reference proteome</keyword>
<evidence type="ECO:0000313" key="10">
    <source>
        <dbReference type="Proteomes" id="UP000218231"/>
    </source>
</evidence>
<accession>A0A2A2KUV3</accession>
<dbReference type="InterPro" id="IPR029033">
    <property type="entry name" value="His_PPase_superfam"/>
</dbReference>
<dbReference type="GO" id="GO:0003993">
    <property type="term" value="F:acid phosphatase activity"/>
    <property type="evidence" value="ECO:0007669"/>
    <property type="project" value="UniProtKB-EC"/>
</dbReference>
<dbReference type="Pfam" id="PF00328">
    <property type="entry name" value="His_Phos_2"/>
    <property type="match status" value="1"/>
</dbReference>
<keyword evidence="7" id="KW-0325">Glycoprotein</keyword>
<keyword evidence="4 8" id="KW-0732">Signal</keyword>
<keyword evidence="6" id="KW-1015">Disulfide bond</keyword>
<feature type="signal peptide" evidence="8">
    <location>
        <begin position="1"/>
        <end position="16"/>
    </location>
</feature>
<dbReference type="PANTHER" id="PTHR11567">
    <property type="entry name" value="ACID PHOSPHATASE-RELATED"/>
    <property type="match status" value="1"/>
</dbReference>
<gene>
    <name evidence="9" type="ORF">WR25_16376</name>
</gene>
<evidence type="ECO:0000256" key="2">
    <source>
        <dbReference type="ARBA" id="ARBA00005375"/>
    </source>
</evidence>
<name>A0A2A2KUV3_9BILA</name>
<dbReference type="EC" id="3.1.3.2" evidence="3"/>
<dbReference type="EMBL" id="LIAE01007662">
    <property type="protein sequence ID" value="PAV77731.1"/>
    <property type="molecule type" value="Genomic_DNA"/>
</dbReference>
<reference evidence="9 10" key="1">
    <citation type="journal article" date="2017" name="Curr. Biol.">
        <title>Genome architecture and evolution of a unichromosomal asexual nematode.</title>
        <authorList>
            <person name="Fradin H."/>
            <person name="Zegar C."/>
            <person name="Gutwein M."/>
            <person name="Lucas J."/>
            <person name="Kovtun M."/>
            <person name="Corcoran D."/>
            <person name="Baugh L.R."/>
            <person name="Kiontke K."/>
            <person name="Gunsalus K."/>
            <person name="Fitch D.H."/>
            <person name="Piano F."/>
        </authorList>
    </citation>
    <scope>NUCLEOTIDE SEQUENCE [LARGE SCALE GENOMIC DNA]</scope>
    <source>
        <strain evidence="9">PF1309</strain>
    </source>
</reference>
<evidence type="ECO:0000256" key="5">
    <source>
        <dbReference type="ARBA" id="ARBA00022801"/>
    </source>
</evidence>
<dbReference type="Proteomes" id="UP000218231">
    <property type="component" value="Unassembled WGS sequence"/>
</dbReference>
<dbReference type="SUPFAM" id="SSF53254">
    <property type="entry name" value="Phosphoglycerate mutase-like"/>
    <property type="match status" value="1"/>
</dbReference>